<reference evidence="2 3" key="1">
    <citation type="submission" date="2019-02" db="EMBL/GenBank/DDBJ databases">
        <title>Closed genome of Sporomusa termitida DSM 4440.</title>
        <authorList>
            <person name="Poehlein A."/>
            <person name="Daniel R."/>
        </authorList>
    </citation>
    <scope>NUCLEOTIDE SEQUENCE [LARGE SCALE GENOMIC DNA]</scope>
    <source>
        <strain evidence="2 3">DSM 4440</strain>
    </source>
</reference>
<accession>A0A517DTJ3</accession>
<dbReference type="KEGG" id="sted:SPTER_19350"/>
<dbReference type="EMBL" id="CP036259">
    <property type="protein sequence ID" value="QDR80606.1"/>
    <property type="molecule type" value="Genomic_DNA"/>
</dbReference>
<dbReference type="Proteomes" id="UP000320776">
    <property type="component" value="Chromosome"/>
</dbReference>
<dbReference type="AlphaFoldDB" id="A0A517DTJ3"/>
<keyword evidence="3" id="KW-1185">Reference proteome</keyword>
<dbReference type="RefSeq" id="WP_144350196.1">
    <property type="nucleotide sequence ID" value="NZ_CP036259.1"/>
</dbReference>
<dbReference type="OrthoDB" id="1682945at2"/>
<name>A0A517DTJ3_9FIRM</name>
<proteinExistence type="predicted"/>
<gene>
    <name evidence="2" type="ORF">SPTER_19350</name>
</gene>
<keyword evidence="1" id="KW-0175">Coiled coil</keyword>
<evidence type="ECO:0000313" key="3">
    <source>
        <dbReference type="Proteomes" id="UP000320776"/>
    </source>
</evidence>
<evidence type="ECO:0000256" key="1">
    <source>
        <dbReference type="SAM" id="Coils"/>
    </source>
</evidence>
<sequence length="309" mass="34643">MTNYENASENPVVEKGKLLTYGGKVDGHLMNMLKEAQKAAGIKKFSDFMHDMLQIYSDNKQVVEPPQMQVMKKAVYDIMTTTESLLQAMQIIEEDKFKAIAEYRHRAQAAEEHTLQLDSKIAELEKSLAEAKRESIKAQSETATLHADLMREAECRQGMEGIINSVQRMAAEAAALKKKAEEERTQALELAAEAGNKTALLEAANADILARLTATETTAKRCQEELVSEKSSTQLLREKLTNETIARNRLEERLQVIEPLQQLANQKIDSLQAEIASLRWSEQSLSRHASSLEAQLKACSTKLQELQKN</sequence>
<feature type="coiled-coil region" evidence="1">
    <location>
        <begin position="107"/>
        <end position="197"/>
    </location>
</feature>
<protein>
    <submittedName>
        <fullName evidence="2">Uncharacterized protein</fullName>
    </submittedName>
</protein>
<organism evidence="2 3">
    <name type="scientific">Sporomusa termitida</name>
    <dbReference type="NCBI Taxonomy" id="2377"/>
    <lineage>
        <taxon>Bacteria</taxon>
        <taxon>Bacillati</taxon>
        <taxon>Bacillota</taxon>
        <taxon>Negativicutes</taxon>
        <taxon>Selenomonadales</taxon>
        <taxon>Sporomusaceae</taxon>
        <taxon>Sporomusa</taxon>
    </lineage>
</organism>
<evidence type="ECO:0000313" key="2">
    <source>
        <dbReference type="EMBL" id="QDR80606.1"/>
    </source>
</evidence>